<feature type="non-terminal residue" evidence="3">
    <location>
        <position position="125"/>
    </location>
</feature>
<sequence length="125" mass="13567">RSKREDKSSNSSRGTSNAETSFRDTFGATPVKLGYTLAEETASQASTDLSSLAVSHWNTDTGASRHMTPHRQWFRLYAPHVVPIRLADNSVIYSAGIGSVVLEPEIQGEKGSVVELLDTLHVPAL</sequence>
<comment type="caution">
    <text evidence="3">The sequence shown here is derived from an EMBL/GenBank/DDBJ whole genome shotgun (WGS) entry which is preliminary data.</text>
</comment>
<dbReference type="Proteomes" id="UP000812287">
    <property type="component" value="Unassembled WGS sequence"/>
</dbReference>
<protein>
    <recommendedName>
        <fullName evidence="2">Retrovirus-related Pol polyprotein from transposon TNT 1-94-like beta-barrel domain-containing protein</fullName>
    </recommendedName>
</protein>
<dbReference type="EMBL" id="MU250535">
    <property type="protein sequence ID" value="KAG7446186.1"/>
    <property type="molecule type" value="Genomic_DNA"/>
</dbReference>
<dbReference type="InterPro" id="IPR054722">
    <property type="entry name" value="PolX-like_BBD"/>
</dbReference>
<feature type="domain" description="Retrovirus-related Pol polyprotein from transposon TNT 1-94-like beta-barrel" evidence="2">
    <location>
        <begin position="57"/>
        <end position="125"/>
    </location>
</feature>
<name>A0A9P7VUN3_9AGAR</name>
<dbReference type="OrthoDB" id="5598079at2759"/>
<dbReference type="Pfam" id="PF22936">
    <property type="entry name" value="Pol_BBD"/>
    <property type="match status" value="1"/>
</dbReference>
<evidence type="ECO:0000256" key="1">
    <source>
        <dbReference type="SAM" id="MobiDB-lite"/>
    </source>
</evidence>
<evidence type="ECO:0000313" key="3">
    <source>
        <dbReference type="EMBL" id="KAG7446186.1"/>
    </source>
</evidence>
<accession>A0A9P7VUN3</accession>
<evidence type="ECO:0000259" key="2">
    <source>
        <dbReference type="Pfam" id="PF22936"/>
    </source>
</evidence>
<organism evidence="3 4">
    <name type="scientific">Guyanagaster necrorhizus</name>
    <dbReference type="NCBI Taxonomy" id="856835"/>
    <lineage>
        <taxon>Eukaryota</taxon>
        <taxon>Fungi</taxon>
        <taxon>Dikarya</taxon>
        <taxon>Basidiomycota</taxon>
        <taxon>Agaricomycotina</taxon>
        <taxon>Agaricomycetes</taxon>
        <taxon>Agaricomycetidae</taxon>
        <taxon>Agaricales</taxon>
        <taxon>Marasmiineae</taxon>
        <taxon>Physalacriaceae</taxon>
        <taxon>Guyanagaster</taxon>
    </lineage>
</organism>
<evidence type="ECO:0000313" key="4">
    <source>
        <dbReference type="Proteomes" id="UP000812287"/>
    </source>
</evidence>
<proteinExistence type="predicted"/>
<feature type="region of interest" description="Disordered" evidence="1">
    <location>
        <begin position="1"/>
        <end position="23"/>
    </location>
</feature>
<reference evidence="3" key="1">
    <citation type="submission" date="2020-11" db="EMBL/GenBank/DDBJ databases">
        <title>Adaptations for nitrogen fixation in a non-lichenized fungal sporocarp promotes dispersal by wood-feeding termites.</title>
        <authorList>
            <consortium name="DOE Joint Genome Institute"/>
            <person name="Koch R.A."/>
            <person name="Yoon G."/>
            <person name="Arayal U."/>
            <person name="Lail K."/>
            <person name="Amirebrahimi M."/>
            <person name="Labutti K."/>
            <person name="Lipzen A."/>
            <person name="Riley R."/>
            <person name="Barry K."/>
            <person name="Henrissat B."/>
            <person name="Grigoriev I.V."/>
            <person name="Herr J.R."/>
            <person name="Aime M.C."/>
        </authorList>
    </citation>
    <scope>NUCLEOTIDE SEQUENCE</scope>
    <source>
        <strain evidence="3">MCA 3950</strain>
    </source>
</reference>
<keyword evidence="4" id="KW-1185">Reference proteome</keyword>
<dbReference type="RefSeq" id="XP_043039686.1">
    <property type="nucleotide sequence ID" value="XM_043182426.1"/>
</dbReference>
<dbReference type="AlphaFoldDB" id="A0A9P7VUN3"/>
<dbReference type="GeneID" id="66104723"/>
<feature type="non-terminal residue" evidence="3">
    <location>
        <position position="1"/>
    </location>
</feature>
<gene>
    <name evidence="3" type="ORF">BT62DRAFT_835687</name>
</gene>
<feature type="compositionally biased region" description="Polar residues" evidence="1">
    <location>
        <begin position="9"/>
        <end position="20"/>
    </location>
</feature>